<sequence length="293" mass="30683">MMTGLRRGANAVKTTALLAVLTALIIVVGGYVAGPTGVVVAALLSLGLNAYLYFNSDKLALRSMAARQVSPQEAPDLYSVVAELSQRAGQPMPRIYVSPIAQPNAFATGRNPEHAAVAVTAGILQILSRRELRAVLGHELAHVYNRDILTSSIAAGLAGIVTTLANLAIFLPFASREDDDAPNPLVTLLTVMLAPLAAGLIQLAVSRSREYQADYDGAELSGDPLALASALAKISRGTEALPLPAESSVATQSHLMIANPLSGRGISALFATHPPMEERIRRLKQLALTPAAA</sequence>
<feature type="transmembrane region" description="Helical" evidence="12">
    <location>
        <begin position="38"/>
        <end position="54"/>
    </location>
</feature>
<feature type="domain" description="Peptidase M48" evidence="13">
    <location>
        <begin position="71"/>
        <end position="286"/>
    </location>
</feature>
<dbReference type="InterPro" id="IPR022919">
    <property type="entry name" value="Pept_M48_protease_HtpX"/>
</dbReference>
<dbReference type="GO" id="GO:0008237">
    <property type="term" value="F:metallopeptidase activity"/>
    <property type="evidence" value="ECO:0007669"/>
    <property type="project" value="UniProtKB-KW"/>
</dbReference>
<evidence type="ECO:0000256" key="6">
    <source>
        <dbReference type="ARBA" id="ARBA00022723"/>
    </source>
</evidence>
<evidence type="ECO:0000256" key="8">
    <source>
        <dbReference type="ARBA" id="ARBA00022833"/>
    </source>
</evidence>
<evidence type="ECO:0000313" key="15">
    <source>
        <dbReference type="Proteomes" id="UP001500393"/>
    </source>
</evidence>
<evidence type="ECO:0000256" key="9">
    <source>
        <dbReference type="ARBA" id="ARBA00022989"/>
    </source>
</evidence>
<comment type="caution">
    <text evidence="14">The sequence shown here is derived from an EMBL/GenBank/DDBJ whole genome shotgun (WGS) entry which is preliminary data.</text>
</comment>
<keyword evidence="15" id="KW-1185">Reference proteome</keyword>
<name>A0ABP4N772_9ACTN</name>
<dbReference type="HAMAP" id="MF_00188">
    <property type="entry name" value="Pept_M48_protease_HtpX"/>
    <property type="match status" value="1"/>
</dbReference>
<evidence type="ECO:0000256" key="2">
    <source>
        <dbReference type="ARBA" id="ARBA00009779"/>
    </source>
</evidence>
<evidence type="ECO:0000259" key="13">
    <source>
        <dbReference type="Pfam" id="PF01435"/>
    </source>
</evidence>
<dbReference type="NCBIfam" id="NF002839">
    <property type="entry name" value="PRK03072.1"/>
    <property type="match status" value="1"/>
</dbReference>
<feature type="transmembrane region" description="Helical" evidence="12">
    <location>
        <begin position="153"/>
        <end position="173"/>
    </location>
</feature>
<evidence type="ECO:0000256" key="7">
    <source>
        <dbReference type="ARBA" id="ARBA00022801"/>
    </source>
</evidence>
<dbReference type="Proteomes" id="UP001500393">
    <property type="component" value="Unassembled WGS sequence"/>
</dbReference>
<dbReference type="Gene3D" id="3.30.2010.10">
    <property type="entry name" value="Metalloproteases ('zincins'), catalytic domain"/>
    <property type="match status" value="1"/>
</dbReference>
<evidence type="ECO:0000256" key="4">
    <source>
        <dbReference type="ARBA" id="ARBA00022670"/>
    </source>
</evidence>
<dbReference type="InterPro" id="IPR001915">
    <property type="entry name" value="Peptidase_M48"/>
</dbReference>
<feature type="active site" evidence="12">
    <location>
        <position position="139"/>
    </location>
</feature>
<keyword evidence="7 12" id="KW-0378">Hydrolase</keyword>
<keyword evidence="11 12" id="KW-0472">Membrane</keyword>
<dbReference type="InterPro" id="IPR050083">
    <property type="entry name" value="HtpX_protease"/>
</dbReference>
<organism evidence="14 15">
    <name type="scientific">Kribbella sancticallisti</name>
    <dbReference type="NCBI Taxonomy" id="460087"/>
    <lineage>
        <taxon>Bacteria</taxon>
        <taxon>Bacillati</taxon>
        <taxon>Actinomycetota</taxon>
        <taxon>Actinomycetes</taxon>
        <taxon>Propionibacteriales</taxon>
        <taxon>Kribbellaceae</taxon>
        <taxon>Kribbella</taxon>
    </lineage>
</organism>
<comment type="subcellular location">
    <subcellularLocation>
        <location evidence="1 12">Cell membrane</location>
        <topology evidence="1 12">Multi-pass membrane protein</topology>
    </subcellularLocation>
</comment>
<accession>A0ABP4N772</accession>
<dbReference type="Pfam" id="PF01435">
    <property type="entry name" value="Peptidase_M48"/>
    <property type="match status" value="1"/>
</dbReference>
<dbReference type="PANTHER" id="PTHR43221:SF1">
    <property type="entry name" value="PROTEASE HTPX"/>
    <property type="match status" value="1"/>
</dbReference>
<protein>
    <recommendedName>
        <fullName evidence="12">Protease HtpX homolog</fullName>
        <ecNumber evidence="12">3.4.24.-</ecNumber>
    </recommendedName>
</protein>
<comment type="similarity">
    <text evidence="2 12">Belongs to the peptidase M48B family.</text>
</comment>
<feature type="transmembrane region" description="Helical" evidence="12">
    <location>
        <begin position="12"/>
        <end position="32"/>
    </location>
</feature>
<keyword evidence="8 12" id="KW-0862">Zinc</keyword>
<feature type="binding site" evidence="12">
    <location>
        <position position="138"/>
    </location>
    <ligand>
        <name>Zn(2+)</name>
        <dbReference type="ChEBI" id="CHEBI:29105"/>
        <note>catalytic</note>
    </ligand>
</feature>
<dbReference type="EMBL" id="BAAAOS010000006">
    <property type="protein sequence ID" value="GAA1555195.1"/>
    <property type="molecule type" value="Genomic_DNA"/>
</dbReference>
<feature type="binding site" evidence="12">
    <location>
        <position position="210"/>
    </location>
    <ligand>
        <name>Zn(2+)</name>
        <dbReference type="ChEBI" id="CHEBI:29105"/>
        <note>catalytic</note>
    </ligand>
</feature>
<keyword evidence="9 12" id="KW-1133">Transmembrane helix</keyword>
<keyword evidence="5 12" id="KW-0812">Transmembrane</keyword>
<evidence type="ECO:0000256" key="1">
    <source>
        <dbReference type="ARBA" id="ARBA00004651"/>
    </source>
</evidence>
<feature type="binding site" evidence="12">
    <location>
        <position position="142"/>
    </location>
    <ligand>
        <name>Zn(2+)</name>
        <dbReference type="ChEBI" id="CHEBI:29105"/>
        <note>catalytic</note>
    </ligand>
</feature>
<evidence type="ECO:0000256" key="11">
    <source>
        <dbReference type="ARBA" id="ARBA00023136"/>
    </source>
</evidence>
<dbReference type="PANTHER" id="PTHR43221">
    <property type="entry name" value="PROTEASE HTPX"/>
    <property type="match status" value="1"/>
</dbReference>
<comment type="cofactor">
    <cofactor evidence="12">
        <name>Zn(2+)</name>
        <dbReference type="ChEBI" id="CHEBI:29105"/>
    </cofactor>
    <text evidence="12">Binds 1 zinc ion per subunit.</text>
</comment>
<keyword evidence="6 12" id="KW-0479">Metal-binding</keyword>
<dbReference type="EC" id="3.4.24.-" evidence="12"/>
<gene>
    <name evidence="12 14" type="primary">htpX</name>
    <name evidence="14" type="ORF">GCM10009789_05790</name>
</gene>
<evidence type="ECO:0000256" key="12">
    <source>
        <dbReference type="HAMAP-Rule" id="MF_00188"/>
    </source>
</evidence>
<keyword evidence="10 12" id="KW-0482">Metalloprotease</keyword>
<proteinExistence type="inferred from homology"/>
<evidence type="ECO:0000256" key="10">
    <source>
        <dbReference type="ARBA" id="ARBA00023049"/>
    </source>
</evidence>
<feature type="transmembrane region" description="Helical" evidence="12">
    <location>
        <begin position="185"/>
        <end position="205"/>
    </location>
</feature>
<keyword evidence="4 12" id="KW-0645">Protease</keyword>
<dbReference type="CDD" id="cd07336">
    <property type="entry name" value="M48B_HtpX_like"/>
    <property type="match status" value="1"/>
</dbReference>
<keyword evidence="3 12" id="KW-1003">Cell membrane</keyword>
<evidence type="ECO:0000256" key="5">
    <source>
        <dbReference type="ARBA" id="ARBA00022692"/>
    </source>
</evidence>
<reference evidence="15" key="1">
    <citation type="journal article" date="2019" name="Int. J. Syst. Evol. Microbiol.">
        <title>The Global Catalogue of Microorganisms (GCM) 10K type strain sequencing project: providing services to taxonomists for standard genome sequencing and annotation.</title>
        <authorList>
            <consortium name="The Broad Institute Genomics Platform"/>
            <consortium name="The Broad Institute Genome Sequencing Center for Infectious Disease"/>
            <person name="Wu L."/>
            <person name="Ma J."/>
        </authorList>
    </citation>
    <scope>NUCLEOTIDE SEQUENCE [LARGE SCALE GENOMIC DNA]</scope>
    <source>
        <strain evidence="15">JCM 14969</strain>
    </source>
</reference>
<evidence type="ECO:0000256" key="3">
    <source>
        <dbReference type="ARBA" id="ARBA00022475"/>
    </source>
</evidence>
<evidence type="ECO:0000313" key="14">
    <source>
        <dbReference type="EMBL" id="GAA1555195.1"/>
    </source>
</evidence>